<dbReference type="InParanoid" id="A0A409YX53"/>
<feature type="compositionally biased region" description="Polar residues" evidence="1">
    <location>
        <begin position="760"/>
        <end position="794"/>
    </location>
</feature>
<dbReference type="InterPro" id="IPR058913">
    <property type="entry name" value="Integrase_dom_put"/>
</dbReference>
<evidence type="ECO:0000313" key="3">
    <source>
        <dbReference type="EMBL" id="PPR07577.1"/>
    </source>
</evidence>
<dbReference type="PANTHER" id="PTHR46177:SF1">
    <property type="entry name" value="INTEGRASE CATALYTIC DOMAIN-CONTAINING PROTEIN"/>
    <property type="match status" value="1"/>
</dbReference>
<dbReference type="PANTHER" id="PTHR46177">
    <property type="entry name" value="INTEGRASE CATALYTIC DOMAIN-CONTAINING PROTEIN"/>
    <property type="match status" value="1"/>
</dbReference>
<comment type="caution">
    <text evidence="3">The sequence shown here is derived from an EMBL/GenBank/DDBJ whole genome shotgun (WGS) entry which is preliminary data.</text>
</comment>
<reference evidence="3 4" key="1">
    <citation type="journal article" date="2018" name="Evol. Lett.">
        <title>Horizontal gene cluster transfer increased hallucinogenic mushroom diversity.</title>
        <authorList>
            <person name="Reynolds H.T."/>
            <person name="Vijayakumar V."/>
            <person name="Gluck-Thaler E."/>
            <person name="Korotkin H.B."/>
            <person name="Matheny P.B."/>
            <person name="Slot J.C."/>
        </authorList>
    </citation>
    <scope>NUCLEOTIDE SEQUENCE [LARGE SCALE GENOMIC DNA]</scope>
    <source>
        <strain evidence="3 4">2629</strain>
    </source>
</reference>
<dbReference type="EMBL" id="NHTK01000415">
    <property type="protein sequence ID" value="PPR07577.1"/>
    <property type="molecule type" value="Genomic_DNA"/>
</dbReference>
<dbReference type="Proteomes" id="UP000284842">
    <property type="component" value="Unassembled WGS sequence"/>
</dbReference>
<evidence type="ECO:0000259" key="2">
    <source>
        <dbReference type="Pfam" id="PF24764"/>
    </source>
</evidence>
<evidence type="ECO:0000256" key="1">
    <source>
        <dbReference type="SAM" id="MobiDB-lite"/>
    </source>
</evidence>
<feature type="region of interest" description="Disordered" evidence="1">
    <location>
        <begin position="746"/>
        <end position="828"/>
    </location>
</feature>
<gene>
    <name evidence="3" type="ORF">CVT24_007318</name>
</gene>
<dbReference type="Pfam" id="PF24764">
    <property type="entry name" value="rva_4"/>
    <property type="match status" value="1"/>
</dbReference>
<feature type="compositionally biased region" description="Acidic residues" evidence="1">
    <location>
        <begin position="806"/>
        <end position="827"/>
    </location>
</feature>
<evidence type="ECO:0000313" key="4">
    <source>
        <dbReference type="Proteomes" id="UP000284842"/>
    </source>
</evidence>
<protein>
    <recommendedName>
        <fullName evidence="2">Integrase core domain-containing protein</fullName>
    </recommendedName>
</protein>
<name>A0A409YX53_9AGAR</name>
<dbReference type="OrthoDB" id="5946233at2759"/>
<feature type="compositionally biased region" description="Low complexity" evidence="1">
    <location>
        <begin position="750"/>
        <end position="759"/>
    </location>
</feature>
<accession>A0A409YX53</accession>
<proteinExistence type="predicted"/>
<organism evidence="3 4">
    <name type="scientific">Panaeolus cyanescens</name>
    <dbReference type="NCBI Taxonomy" id="181874"/>
    <lineage>
        <taxon>Eukaryota</taxon>
        <taxon>Fungi</taxon>
        <taxon>Dikarya</taxon>
        <taxon>Basidiomycota</taxon>
        <taxon>Agaricomycotina</taxon>
        <taxon>Agaricomycetes</taxon>
        <taxon>Agaricomycetidae</taxon>
        <taxon>Agaricales</taxon>
        <taxon>Agaricineae</taxon>
        <taxon>Galeropsidaceae</taxon>
        <taxon>Panaeolus</taxon>
    </lineage>
</organism>
<keyword evidence="4" id="KW-1185">Reference proteome</keyword>
<sequence length="1267" mass="141945">MINPTNSNLFPSADAVSNVVWPEPFDSTIRDTEIRSRLIFGPGLSEPTPIQPDFTSQEFTYLDEECINVPSTLPLCLIGNPGPTVSNVVWPEPFDSTIRDTEIRSRLIFGPGLSEPTPIQPDFTSQEFTYLDEECINVPSTLPLCLIGNPGPSPSKGYYSTARPFKLYQDKRYTSGAVYITPYDLTKHYNEDKSNIPIIQTPPECEPVLVDGKFVLQPIPHMIKMIPGIPFAIHVNGDPTQLQTVGCLHTLDSLQAYPDYDLIHANSVNLAKLTWGCSGLNGEREIPAVYTLNLKRNDRNGPRAATHRSPYDGSFSLGNTILKGDGQGTVVPALQMTANPSISSQIQSILQTLHTLYIHVLPKSISRFENDMINFHSEFSNIYSLGGLSPCATSVQLNISSLGETLEESIGNVQGLWHTDHNDDPDRFTLFILLLRVGPDGHPGPFCLGRWGLYSAEMGCWIIFLTFKGIDVHSGFAPCELSSANEAFLKDSNLKAAYNMAKGPNRAGYVLYTSKVAAHRTSALNATLPTSFGNLTTSKTATKFLTFGSSGPSTLGSPEDCANRLAREAVFDFFNTLSLSQLNLELNLDDVLSKITFTTSDGSTKSMKKLKYNPQTDSVFIQRYLGLYFWYHTLCKSVHIRITRSDIQRSQGQLSHNIQGPLAPATKIHVQPIASPLNLQHDQLNSPDQVAAILSARSSNDKKITFLIRLKDSSRTISVSADHPCLNQHPLVIQWYQAQLSREDQQMITASSQKSKAASTPNTNTSGRSQALQSTGNRAPVVANSTQTTAAESTQRSKRKARSDSVESEEGVDEAAQENSDSDDEYEVERFREYRQRLGLIRSRSTKLSMEEIHAKVTELRSLYPKAGVRDMLNLLFFQDNISIPRNTLTSYFRQYEPERIQERKAGKLKRRRFWAAGVLDMICVDQHDKWKKFGLALHTGVEPFSGKILWIRVWHSNNNPRLILSYYLKFLETHGAMPLITQSDAGTENYGIANAQSFLRQYYDPQLQGTLQHRFMSGGSKNVKAEIIWSQYRRRFAPGYEDLLEKGEINGWFEVNDELDRLVHRWLFIPWLQTCLDGWVDMFNCSRKRADSNKILPHGVPNDIFQEPERYGALNFGVDQDGLNHVRQLFAPPEHAVFQLIPPDLEPLISHTYADMGSPLVKHDTIWGIFCQLRDGVSSAINPDIRTIILTFENGLQDDQDVFPVPAGRQLEGGINVIRWDGGYEDVERGLEELDNLDDRSTASTSAEPLALFSDEEDQLDDILEW</sequence>
<dbReference type="AlphaFoldDB" id="A0A409YX53"/>
<feature type="domain" description="Integrase core" evidence="2">
    <location>
        <begin position="925"/>
        <end position="1095"/>
    </location>
</feature>